<dbReference type="PANTHER" id="PTHR30212">
    <property type="entry name" value="PROTEIN YIIM"/>
    <property type="match status" value="1"/>
</dbReference>
<dbReference type="RefSeq" id="WP_339587931.1">
    <property type="nucleotide sequence ID" value="NZ_JBBHJZ010000003.1"/>
</dbReference>
<accession>A0ABU8RY19</accession>
<gene>
    <name evidence="2" type="ORF">WG901_15145</name>
</gene>
<dbReference type="Proteomes" id="UP001361239">
    <property type="component" value="Unassembled WGS sequence"/>
</dbReference>
<dbReference type="SUPFAM" id="SSF50800">
    <property type="entry name" value="PK beta-barrel domain-like"/>
    <property type="match status" value="1"/>
</dbReference>
<reference evidence="2 3" key="1">
    <citation type="submission" date="2024-03" db="EMBL/GenBank/DDBJ databases">
        <authorList>
            <person name="Jo J.-H."/>
        </authorList>
    </citation>
    <scope>NUCLEOTIDE SEQUENCE [LARGE SCALE GENOMIC DNA]</scope>
    <source>
        <strain evidence="2 3">PS1R-30</strain>
    </source>
</reference>
<evidence type="ECO:0000259" key="1">
    <source>
        <dbReference type="PROSITE" id="PS51340"/>
    </source>
</evidence>
<dbReference type="PANTHER" id="PTHR30212:SF2">
    <property type="entry name" value="PROTEIN YIIM"/>
    <property type="match status" value="1"/>
</dbReference>
<dbReference type="InterPro" id="IPR052353">
    <property type="entry name" value="Benzoxazolinone_Detox_Enz"/>
</dbReference>
<dbReference type="EMBL" id="JBBHJZ010000003">
    <property type="protein sequence ID" value="MEJ5977985.1"/>
    <property type="molecule type" value="Genomic_DNA"/>
</dbReference>
<dbReference type="Pfam" id="PF03473">
    <property type="entry name" value="MOSC"/>
    <property type="match status" value="1"/>
</dbReference>
<dbReference type="Gene3D" id="2.40.33.20">
    <property type="entry name" value="PK beta-barrel domain-like"/>
    <property type="match status" value="1"/>
</dbReference>
<dbReference type="PROSITE" id="PS51340">
    <property type="entry name" value="MOSC"/>
    <property type="match status" value="1"/>
</dbReference>
<comment type="caution">
    <text evidence="2">The sequence shown here is derived from an EMBL/GenBank/DDBJ whole genome shotgun (WGS) entry which is preliminary data.</text>
</comment>
<dbReference type="InterPro" id="IPR005302">
    <property type="entry name" value="MoCF_Sase_C"/>
</dbReference>
<dbReference type="Pfam" id="PF03475">
    <property type="entry name" value="YiiM_3-alpha"/>
    <property type="match status" value="1"/>
</dbReference>
<organism evidence="2 3">
    <name type="scientific">Novosphingobium anseongense</name>
    <dbReference type="NCBI Taxonomy" id="3133436"/>
    <lineage>
        <taxon>Bacteria</taxon>
        <taxon>Pseudomonadati</taxon>
        <taxon>Pseudomonadota</taxon>
        <taxon>Alphaproteobacteria</taxon>
        <taxon>Sphingomonadales</taxon>
        <taxon>Sphingomonadaceae</taxon>
        <taxon>Novosphingobium</taxon>
    </lineage>
</organism>
<protein>
    <submittedName>
        <fullName evidence="2">MOSC domain-containing protein</fullName>
    </submittedName>
</protein>
<evidence type="ECO:0000313" key="2">
    <source>
        <dbReference type="EMBL" id="MEJ5977985.1"/>
    </source>
</evidence>
<evidence type="ECO:0000313" key="3">
    <source>
        <dbReference type="Proteomes" id="UP001361239"/>
    </source>
</evidence>
<dbReference type="InterPro" id="IPR005163">
    <property type="entry name" value="Tri_helical_YiiM-like"/>
</dbReference>
<dbReference type="InterPro" id="IPR011037">
    <property type="entry name" value="Pyrv_Knase-like_insert_dom_sf"/>
</dbReference>
<name>A0ABU8RY19_9SPHN</name>
<feature type="domain" description="MOSC" evidence="1">
    <location>
        <begin position="27"/>
        <end position="164"/>
    </location>
</feature>
<sequence>MIRVDDVLIGAVRPLGPKGIASGIAKQAVDRQIRLETLGFVGDEQGDTRHHGGPDKAVHHYPQEHYAAWRDEVEAVDLLARPGAFGENVATSGLTENEVAVGDRFRLGTALVEVSQGRQPCFRLNLRFGVKDMALRMQQSGRTGWYYRVIEPGLVAPGDALELVERRAPDWTIARLWRLLYVDVLDREALAAMIALEHLPERWREIGQARLQRGEVEDWDRRLKGE</sequence>
<keyword evidence="3" id="KW-1185">Reference proteome</keyword>
<proteinExistence type="predicted"/>